<dbReference type="PANTHER" id="PTHR48094">
    <property type="entry name" value="PROTEIN/NUCLEIC ACID DEGLYCASE DJ-1-RELATED"/>
    <property type="match status" value="1"/>
</dbReference>
<feature type="domain" description="DJ-1/PfpI" evidence="1">
    <location>
        <begin position="2"/>
        <end position="166"/>
    </location>
</feature>
<evidence type="ECO:0000313" key="2">
    <source>
        <dbReference type="EMBL" id="MBR8463057.1"/>
    </source>
</evidence>
<dbReference type="PANTHER" id="PTHR48094:SF12">
    <property type="entry name" value="PARKINSON DISEASE PROTEIN 7 HOMOLOG"/>
    <property type="match status" value="1"/>
</dbReference>
<dbReference type="Proteomes" id="UP000682951">
    <property type="component" value="Unassembled WGS sequence"/>
</dbReference>
<evidence type="ECO:0000313" key="3">
    <source>
        <dbReference type="Proteomes" id="UP000682951"/>
    </source>
</evidence>
<dbReference type="CDD" id="cd03135">
    <property type="entry name" value="GATase1_DJ-1"/>
    <property type="match status" value="1"/>
</dbReference>
<sequence length="185" mass="20043">MKKVAVMFANGFEEIEAITIVDVLRRADIDVFIVGLDREIVVGVHGISVKADMLLNQLNTDEFDMIVLPGGLPGATNLAQSKELCEVLRRFDNDGKLIGAICAAPMVLGVAGVLKDSFTCYPGFEMNVRADKTGFVGDKNVVSDQNIITSAGPATSMIFALEIVKELCGIGTYENLKNELLYNRL</sequence>
<accession>A0ABS5HHS2</accession>
<organism evidence="2 3">
    <name type="scientific">Campylobacter anatolicus</name>
    <dbReference type="NCBI Taxonomy" id="2829105"/>
    <lineage>
        <taxon>Bacteria</taxon>
        <taxon>Pseudomonadati</taxon>
        <taxon>Campylobacterota</taxon>
        <taxon>Epsilonproteobacteria</taxon>
        <taxon>Campylobacterales</taxon>
        <taxon>Campylobacteraceae</taxon>
        <taxon>Campylobacter</taxon>
    </lineage>
</organism>
<dbReference type="InterPro" id="IPR002818">
    <property type="entry name" value="DJ-1/PfpI"/>
</dbReference>
<name>A0ABS5HHS2_9BACT</name>
<proteinExistence type="predicted"/>
<dbReference type="InterPro" id="IPR006287">
    <property type="entry name" value="DJ-1"/>
</dbReference>
<dbReference type="InterPro" id="IPR050325">
    <property type="entry name" value="Prot/Nucl_acid_deglycase"/>
</dbReference>
<dbReference type="EMBL" id="JAGSSW010000001">
    <property type="protein sequence ID" value="MBR8463057.1"/>
    <property type="molecule type" value="Genomic_DNA"/>
</dbReference>
<dbReference type="Pfam" id="PF01965">
    <property type="entry name" value="DJ-1_PfpI"/>
    <property type="match status" value="1"/>
</dbReference>
<keyword evidence="3" id="KW-1185">Reference proteome</keyword>
<dbReference type="NCBIfam" id="TIGR01383">
    <property type="entry name" value="not_thiJ"/>
    <property type="match status" value="1"/>
</dbReference>
<dbReference type="InterPro" id="IPR029062">
    <property type="entry name" value="Class_I_gatase-like"/>
</dbReference>
<dbReference type="Gene3D" id="3.40.50.880">
    <property type="match status" value="1"/>
</dbReference>
<protein>
    <submittedName>
        <fullName evidence="2">DJ-1/PfpI family protein</fullName>
    </submittedName>
</protein>
<dbReference type="SUPFAM" id="SSF52317">
    <property type="entry name" value="Class I glutamine amidotransferase-like"/>
    <property type="match status" value="1"/>
</dbReference>
<dbReference type="RefSeq" id="WP_212141340.1">
    <property type="nucleotide sequence ID" value="NZ_JAGSSW010000001.1"/>
</dbReference>
<evidence type="ECO:0000259" key="1">
    <source>
        <dbReference type="Pfam" id="PF01965"/>
    </source>
</evidence>
<gene>
    <name evidence="2" type="ORF">KDD93_00515</name>
</gene>
<comment type="caution">
    <text evidence="2">The sequence shown here is derived from an EMBL/GenBank/DDBJ whole genome shotgun (WGS) entry which is preliminary data.</text>
</comment>
<reference evidence="2 3" key="1">
    <citation type="submission" date="2021-04" db="EMBL/GenBank/DDBJ databases">
        <title>Molecular and phenotypic characterization and identification of bacterial isolates recovered from the Anatolian ground squirrels (Spermophilus xanthoprymnus) and which have the potential to form a new species in the Campylobacter genus.</title>
        <authorList>
            <person name="Aydin F."/>
            <person name="Abay S."/>
            <person name="Kayman T."/>
            <person name="Karakaya E."/>
            <person name="Mustak H.K."/>
            <person name="Mustak I.B."/>
            <person name="Bilgin N."/>
            <person name="Duzler A."/>
            <person name="Sahin O."/>
            <person name="Guran O."/>
            <person name="Saticioglu I.B."/>
        </authorList>
    </citation>
    <scope>NUCLEOTIDE SEQUENCE [LARGE SCALE GENOMIC DNA]</scope>
    <source>
        <strain evidence="3">faydin-G24</strain>
    </source>
</reference>